<dbReference type="PANTHER" id="PTHR43317">
    <property type="entry name" value="THERMOSPERMINE SYNTHASE ACAULIS5"/>
    <property type="match status" value="1"/>
</dbReference>
<dbReference type="GO" id="GO:0006596">
    <property type="term" value="P:polyamine biosynthetic process"/>
    <property type="evidence" value="ECO:0007669"/>
    <property type="project" value="UniProtKB-KW"/>
</dbReference>
<protein>
    <recommendedName>
        <fullName evidence="3">Spermidine synthase</fullName>
    </recommendedName>
</protein>
<dbReference type="EMBL" id="AB716307">
    <property type="protein sequence ID" value="BAM15175.1"/>
    <property type="molecule type" value="Genomic_DNA"/>
</dbReference>
<keyword evidence="1" id="KW-0620">Polyamine biosynthesis</keyword>
<dbReference type="SUPFAM" id="SSF53335">
    <property type="entry name" value="S-adenosyl-L-methionine-dependent methyltransferases"/>
    <property type="match status" value="1"/>
</dbReference>
<dbReference type="Gene3D" id="3.40.50.150">
    <property type="entry name" value="Vaccinia Virus protein VP39"/>
    <property type="match status" value="1"/>
</dbReference>
<accession>I2FJJ0</accession>
<evidence type="ECO:0000256" key="1">
    <source>
        <dbReference type="ARBA" id="ARBA00023115"/>
    </source>
</evidence>
<dbReference type="InterPro" id="IPR029063">
    <property type="entry name" value="SAM-dependent_MTases_sf"/>
</dbReference>
<dbReference type="PANTHER" id="PTHR43317:SF3">
    <property type="entry name" value="BLR2883 PROTEIN"/>
    <property type="match status" value="1"/>
</dbReference>
<sequence length="244" mass="27101">MSINFEELDYQQTALGELILRRRKALEMGGREVFEVKLNEDFLMSSLFHEAEVALTDLGLSRLEGEELDIVVGGLGLGYTAAAAMNYNQVARMIVVEALAPVIDWHQRELVPNGALLSNDARCRYYHEDFFALARGAGFDPDAPGHLFDAILLDIDHTPDALLNPAHADLYSEEGLKRLRAFLKPGGVFAMWSNDAPEKGFLALLSRVFDEVEGHVVEFENPIQGNTAENGVYVATIKKRPQPE</sequence>
<evidence type="ECO:0008006" key="3">
    <source>
        <dbReference type="Google" id="ProtNLM"/>
    </source>
</evidence>
<organism evidence="2">
    <name type="scientific">uncultured microorganism</name>
    <dbReference type="NCBI Taxonomy" id="358574"/>
    <lineage>
        <taxon>unclassified sequences</taxon>
        <taxon>environmental samples</taxon>
    </lineage>
</organism>
<proteinExistence type="predicted"/>
<dbReference type="AlphaFoldDB" id="I2FJJ0"/>
<reference evidence="2" key="1">
    <citation type="submission" date="2012-05" db="EMBL/GenBank/DDBJ databases">
        <title>Distribution of dehalogenation activities and characterization of organohalide-responsive genes in marine subsurface sediments of the Nankai Trough plate-subduction zone.</title>
        <authorList>
            <person name="Futagami T."/>
            <person name="Morono Y."/>
            <person name="Terada T."/>
            <person name="Kaksonen A.H."/>
            <person name="Inagaki F."/>
        </authorList>
    </citation>
    <scope>NUCLEOTIDE SEQUENCE</scope>
</reference>
<name>I2FJJ0_9ZZZZ</name>
<evidence type="ECO:0000313" key="2">
    <source>
        <dbReference type="EMBL" id="BAM15175.1"/>
    </source>
</evidence>